<organism evidence="2">
    <name type="scientific">marine sediment metagenome</name>
    <dbReference type="NCBI Taxonomy" id="412755"/>
    <lineage>
        <taxon>unclassified sequences</taxon>
        <taxon>metagenomes</taxon>
        <taxon>ecological metagenomes</taxon>
    </lineage>
</organism>
<accession>X0UZI2</accession>
<protein>
    <submittedName>
        <fullName evidence="2">Uncharacterized protein</fullName>
    </submittedName>
</protein>
<proteinExistence type="predicted"/>
<reference evidence="2" key="1">
    <citation type="journal article" date="2014" name="Front. Microbiol.">
        <title>High frequency of phylogenetically diverse reductive dehalogenase-homologous genes in deep subseafloor sedimentary metagenomes.</title>
        <authorList>
            <person name="Kawai M."/>
            <person name="Futagami T."/>
            <person name="Toyoda A."/>
            <person name="Takaki Y."/>
            <person name="Nishi S."/>
            <person name="Hori S."/>
            <person name="Arai W."/>
            <person name="Tsubouchi T."/>
            <person name="Morono Y."/>
            <person name="Uchiyama I."/>
            <person name="Ito T."/>
            <person name="Fujiyama A."/>
            <person name="Inagaki F."/>
            <person name="Takami H."/>
        </authorList>
    </citation>
    <scope>NUCLEOTIDE SEQUENCE</scope>
    <source>
        <strain evidence="2">Expedition CK06-06</strain>
    </source>
</reference>
<evidence type="ECO:0000313" key="2">
    <source>
        <dbReference type="EMBL" id="GAG04572.1"/>
    </source>
</evidence>
<evidence type="ECO:0000256" key="1">
    <source>
        <dbReference type="SAM" id="MobiDB-lite"/>
    </source>
</evidence>
<comment type="caution">
    <text evidence="2">The sequence shown here is derived from an EMBL/GenBank/DDBJ whole genome shotgun (WGS) entry which is preliminary data.</text>
</comment>
<name>X0UZI2_9ZZZZ</name>
<feature type="region of interest" description="Disordered" evidence="1">
    <location>
        <begin position="39"/>
        <end position="60"/>
    </location>
</feature>
<dbReference type="EMBL" id="BARS01022836">
    <property type="protein sequence ID" value="GAG04572.1"/>
    <property type="molecule type" value="Genomic_DNA"/>
</dbReference>
<feature type="non-terminal residue" evidence="2">
    <location>
        <position position="1"/>
    </location>
</feature>
<feature type="non-terminal residue" evidence="2">
    <location>
        <position position="269"/>
    </location>
</feature>
<sequence>DTFELNKDKCRCSKIKTKKKAPTKSKKIKLTKKTIKRIKKKVTAQTKKKRCPKGTRKNKKTGKCEKVVVLKDTTPKELKDLRKTVTKIGKKKNPKKPQSFSPNVNKVIDSLKSISPHLEIGLEECPEDKLYVKTASGKEKCVGLKSKLAQTYMIDNLLSKKPIDCDKIIAPKQKLSNCWFNSFFMVYFISDKGRKFFRYLRLAMITGKLPNGTTVAPKLRMPLLILNKYIESALIGRNASHSLATLMDTNEVIRRVARALGKSNLKKYD</sequence>
<gene>
    <name evidence="2" type="ORF">S01H1_36449</name>
</gene>
<dbReference type="AlphaFoldDB" id="X0UZI2"/>